<keyword evidence="2" id="KW-1133">Transmembrane helix</keyword>
<evidence type="ECO:0000256" key="2">
    <source>
        <dbReference type="SAM" id="Phobius"/>
    </source>
</evidence>
<reference evidence="3" key="2">
    <citation type="journal article" date="2015" name="Fish Shellfish Immunol.">
        <title>Early steps in the European eel (Anguilla anguilla)-Vibrio vulnificus interaction in the gills: Role of the RtxA13 toxin.</title>
        <authorList>
            <person name="Callol A."/>
            <person name="Pajuelo D."/>
            <person name="Ebbesson L."/>
            <person name="Teles M."/>
            <person name="MacKenzie S."/>
            <person name="Amaro C."/>
        </authorList>
    </citation>
    <scope>NUCLEOTIDE SEQUENCE</scope>
</reference>
<feature type="transmembrane region" description="Helical" evidence="2">
    <location>
        <begin position="25"/>
        <end position="44"/>
    </location>
</feature>
<dbReference type="EMBL" id="GBXM01098489">
    <property type="protein sequence ID" value="JAH10088.1"/>
    <property type="molecule type" value="Transcribed_RNA"/>
</dbReference>
<keyword evidence="2" id="KW-0472">Membrane</keyword>
<accession>A0A0E9Q1T3</accession>
<keyword evidence="2" id="KW-0812">Transmembrane</keyword>
<dbReference type="AlphaFoldDB" id="A0A0E9Q1T3"/>
<protein>
    <submittedName>
        <fullName evidence="3">Uncharacterized protein</fullName>
    </submittedName>
</protein>
<feature type="region of interest" description="Disordered" evidence="1">
    <location>
        <begin position="1"/>
        <end position="20"/>
    </location>
</feature>
<organism evidence="3">
    <name type="scientific">Anguilla anguilla</name>
    <name type="common">European freshwater eel</name>
    <name type="synonym">Muraena anguilla</name>
    <dbReference type="NCBI Taxonomy" id="7936"/>
    <lineage>
        <taxon>Eukaryota</taxon>
        <taxon>Metazoa</taxon>
        <taxon>Chordata</taxon>
        <taxon>Craniata</taxon>
        <taxon>Vertebrata</taxon>
        <taxon>Euteleostomi</taxon>
        <taxon>Actinopterygii</taxon>
        <taxon>Neopterygii</taxon>
        <taxon>Teleostei</taxon>
        <taxon>Anguilliformes</taxon>
        <taxon>Anguillidae</taxon>
        <taxon>Anguilla</taxon>
    </lineage>
</organism>
<sequence length="71" mass="8481">MFSHPGAPTQAQKTSGGPNHKLKKVFFSFFFKFYILKYFSYIYIYRERERAFLLGLCHYWSNALRQGDCID</sequence>
<proteinExistence type="predicted"/>
<reference evidence="3" key="1">
    <citation type="submission" date="2014-11" db="EMBL/GenBank/DDBJ databases">
        <authorList>
            <person name="Amaro Gonzalez C."/>
        </authorList>
    </citation>
    <scope>NUCLEOTIDE SEQUENCE</scope>
</reference>
<name>A0A0E9Q1T3_ANGAN</name>
<evidence type="ECO:0000256" key="1">
    <source>
        <dbReference type="SAM" id="MobiDB-lite"/>
    </source>
</evidence>
<evidence type="ECO:0000313" key="3">
    <source>
        <dbReference type="EMBL" id="JAH10088.1"/>
    </source>
</evidence>